<organism evidence="3 5">
    <name type="scientific">Shewanella psychromarinicola</name>
    <dbReference type="NCBI Taxonomy" id="2487742"/>
    <lineage>
        <taxon>Bacteria</taxon>
        <taxon>Pseudomonadati</taxon>
        <taxon>Pseudomonadota</taxon>
        <taxon>Gammaproteobacteria</taxon>
        <taxon>Alteromonadales</taxon>
        <taxon>Shewanellaceae</taxon>
        <taxon>Shewanella</taxon>
    </lineage>
</organism>
<dbReference type="KEGG" id="spsr:EGC80_02635"/>
<dbReference type="EMBL" id="RKKB01000005">
    <property type="protein sequence ID" value="RPA31431.1"/>
    <property type="molecule type" value="Genomic_DNA"/>
</dbReference>
<reference evidence="2 4" key="1">
    <citation type="submission" date="2018-11" db="EMBL/GenBank/DDBJ databases">
        <title>Shewanella sp. M2.</title>
        <authorList>
            <person name="Hwang Y.J."/>
            <person name="Hwang C.Y."/>
        </authorList>
    </citation>
    <scope>NUCLEOTIDE SEQUENCE [LARGE SCALE GENOMIC DNA]</scope>
    <source>
        <strain evidence="2 4">M2</strain>
    </source>
</reference>
<dbReference type="GO" id="GO:0016746">
    <property type="term" value="F:acyltransferase activity"/>
    <property type="evidence" value="ECO:0007669"/>
    <property type="project" value="InterPro"/>
</dbReference>
<proteinExistence type="predicted"/>
<dbReference type="SUPFAM" id="SSF53901">
    <property type="entry name" value="Thiolase-like"/>
    <property type="match status" value="1"/>
</dbReference>
<dbReference type="EMBL" id="CP034073">
    <property type="protein sequence ID" value="AZG33931.1"/>
    <property type="molecule type" value="Genomic_DNA"/>
</dbReference>
<dbReference type="OrthoDB" id="9798676at2"/>
<evidence type="ECO:0000313" key="2">
    <source>
        <dbReference type="EMBL" id="AZG33931.1"/>
    </source>
</evidence>
<dbReference type="Proteomes" id="UP000278855">
    <property type="component" value="Unassembled WGS sequence"/>
</dbReference>
<dbReference type="InterPro" id="IPR016039">
    <property type="entry name" value="Thiolase-like"/>
</dbReference>
<keyword evidence="4" id="KW-1185">Reference proteome</keyword>
<dbReference type="Pfam" id="PF13723">
    <property type="entry name" value="Ketoacyl-synt_2"/>
    <property type="match status" value="1"/>
</dbReference>
<evidence type="ECO:0000259" key="1">
    <source>
        <dbReference type="Pfam" id="PF13723"/>
    </source>
</evidence>
<sequence length="265" mass="29631">MQLVFDLLSWGAWSADFQTTERWQQWQQPNGDLSPKSDSPALAHIPAMQRRRFSRLTKMMLTAAYQCQPDMHCRSIFASRHGELTRTLGLLKDIAQQQALSPMAFSQSVHNTASGIFGIVNDNTTTSTSIAAGEQTLTQALIEAYAQLAQSPSPVLVVFGDDPVPPVYSEFIHEVELPLAFGLYLAPLNNIAHRAEKQAIAPELHQTMPQRTTLRLSDHPLGLGPLDNQKHQDNISLSELIHHIASAKNIQGKLCHWYWSLEHHD</sequence>
<dbReference type="Gene3D" id="3.40.47.10">
    <property type="match status" value="1"/>
</dbReference>
<reference evidence="3" key="3">
    <citation type="submission" date="2018-11" db="EMBL/GenBank/DDBJ databases">
        <authorList>
            <person name="Hwang Y.J."/>
            <person name="Hwang C.Y."/>
        </authorList>
    </citation>
    <scope>NUCLEOTIDE SEQUENCE</scope>
    <source>
        <strain evidence="3">R106</strain>
    </source>
</reference>
<feature type="domain" description="Beta-ketoacyl synthase-like N-terminal" evidence="1">
    <location>
        <begin position="23"/>
        <end position="260"/>
    </location>
</feature>
<evidence type="ECO:0000313" key="3">
    <source>
        <dbReference type="EMBL" id="RPA31431.1"/>
    </source>
</evidence>
<reference evidence="5" key="2">
    <citation type="submission" date="2018-11" db="EMBL/GenBank/DDBJ databases">
        <title>Shewanella sp. R106.</title>
        <authorList>
            <person name="Hwang Y.J."/>
            <person name="Hwang C.Y."/>
        </authorList>
    </citation>
    <scope>NUCLEOTIDE SEQUENCE [LARGE SCALE GENOMIC DNA]</scope>
    <source>
        <strain evidence="5">R106</strain>
    </source>
</reference>
<evidence type="ECO:0000313" key="4">
    <source>
        <dbReference type="Proteomes" id="UP000273778"/>
    </source>
</evidence>
<evidence type="ECO:0000313" key="5">
    <source>
        <dbReference type="Proteomes" id="UP000278855"/>
    </source>
</evidence>
<gene>
    <name evidence="3" type="ORF">EGC77_13635</name>
    <name evidence="2" type="ORF">EGC80_02635</name>
</gene>
<dbReference type="RefSeq" id="WP_124013190.1">
    <property type="nucleotide sequence ID" value="NZ_CP034073.1"/>
</dbReference>
<dbReference type="Proteomes" id="UP000273778">
    <property type="component" value="Chromosome"/>
</dbReference>
<protein>
    <submittedName>
        <fullName evidence="3">3-oxoacyl-ACP synthase</fullName>
    </submittedName>
</protein>
<name>A0A3N4EBR1_9GAMM</name>
<dbReference type="InterPro" id="IPR014030">
    <property type="entry name" value="Ketoacyl_synth_N"/>
</dbReference>
<dbReference type="AlphaFoldDB" id="A0A3N4EBR1"/>
<accession>A0A3N4EBR1</accession>